<dbReference type="PANTHER" id="PTHR38445">
    <property type="entry name" value="HTH-TYPE TRANSCRIPTIONAL REPRESSOR YTRA"/>
    <property type="match status" value="1"/>
</dbReference>
<dbReference type="Gene3D" id="1.10.10.10">
    <property type="entry name" value="Winged helix-like DNA-binding domain superfamily/Winged helix DNA-binding domain"/>
    <property type="match status" value="1"/>
</dbReference>
<dbReference type="Gene3D" id="1.10.287.100">
    <property type="match status" value="1"/>
</dbReference>
<evidence type="ECO:0000259" key="4">
    <source>
        <dbReference type="PROSITE" id="PS50949"/>
    </source>
</evidence>
<reference evidence="6" key="1">
    <citation type="journal article" date="2019" name="Int. J. Syst. Evol. Microbiol.">
        <title>The Global Catalogue of Microorganisms (GCM) 10K type strain sequencing project: providing services to taxonomists for standard genome sequencing and annotation.</title>
        <authorList>
            <consortium name="The Broad Institute Genomics Platform"/>
            <consortium name="The Broad Institute Genome Sequencing Center for Infectious Disease"/>
            <person name="Wu L."/>
            <person name="Ma J."/>
        </authorList>
    </citation>
    <scope>NUCLEOTIDE SEQUENCE [LARGE SCALE GENOMIC DNA]</scope>
    <source>
        <strain evidence="6">JCM 16722</strain>
    </source>
</reference>
<evidence type="ECO:0000256" key="3">
    <source>
        <dbReference type="ARBA" id="ARBA00023163"/>
    </source>
</evidence>
<keyword evidence="2" id="KW-0238">DNA-binding</keyword>
<dbReference type="InterPro" id="IPR036388">
    <property type="entry name" value="WH-like_DNA-bd_sf"/>
</dbReference>
<dbReference type="SUPFAM" id="SSF46785">
    <property type="entry name" value="Winged helix' DNA-binding domain"/>
    <property type="match status" value="1"/>
</dbReference>
<dbReference type="PROSITE" id="PS50949">
    <property type="entry name" value="HTH_GNTR"/>
    <property type="match status" value="1"/>
</dbReference>
<dbReference type="InterPro" id="IPR000524">
    <property type="entry name" value="Tscrpt_reg_HTH_GntR"/>
</dbReference>
<keyword evidence="1" id="KW-0805">Transcription regulation</keyword>
<dbReference type="Pfam" id="PF00392">
    <property type="entry name" value="GntR"/>
    <property type="match status" value="1"/>
</dbReference>
<dbReference type="PANTHER" id="PTHR38445:SF10">
    <property type="entry name" value="GNTR-FAMILY TRANSCRIPTIONAL REGULATOR"/>
    <property type="match status" value="1"/>
</dbReference>
<keyword evidence="3" id="KW-0804">Transcription</keyword>
<dbReference type="InterPro" id="IPR036390">
    <property type="entry name" value="WH_DNA-bd_sf"/>
</dbReference>
<dbReference type="CDD" id="cd07377">
    <property type="entry name" value="WHTH_GntR"/>
    <property type="match status" value="1"/>
</dbReference>
<accession>A0ABP7ZUC5</accession>
<protein>
    <submittedName>
        <fullName evidence="5">GntR family transcriptional regulator</fullName>
    </submittedName>
</protein>
<dbReference type="Proteomes" id="UP001500167">
    <property type="component" value="Unassembled WGS sequence"/>
</dbReference>
<organism evidence="5 6">
    <name type="scientific">Sphingobacterium ginsenosidimutans</name>
    <dbReference type="NCBI Taxonomy" id="687845"/>
    <lineage>
        <taxon>Bacteria</taxon>
        <taxon>Pseudomonadati</taxon>
        <taxon>Bacteroidota</taxon>
        <taxon>Sphingobacteriia</taxon>
        <taxon>Sphingobacteriales</taxon>
        <taxon>Sphingobacteriaceae</taxon>
        <taxon>Sphingobacterium</taxon>
    </lineage>
</organism>
<evidence type="ECO:0000256" key="1">
    <source>
        <dbReference type="ARBA" id="ARBA00023015"/>
    </source>
</evidence>
<dbReference type="RefSeq" id="WP_346084527.1">
    <property type="nucleotide sequence ID" value="NZ_BAAAZK010000002.1"/>
</dbReference>
<evidence type="ECO:0000313" key="6">
    <source>
        <dbReference type="Proteomes" id="UP001500167"/>
    </source>
</evidence>
<proteinExistence type="predicted"/>
<sequence>MEFNANKAIYLQIAEYVCDHILMETWKTNDKLPSVRELAVQLEVNPNTVMRTYDMLQQKEIIANKRGIGFFLTGDSVRNVKSYRKTVFLEEDLPLFFRNIYLLEIGLPELEQRYRQFVEQNFNQNES</sequence>
<comment type="caution">
    <text evidence="5">The sequence shown here is derived from an EMBL/GenBank/DDBJ whole genome shotgun (WGS) entry which is preliminary data.</text>
</comment>
<dbReference type="SMART" id="SM00345">
    <property type="entry name" value="HTH_GNTR"/>
    <property type="match status" value="1"/>
</dbReference>
<keyword evidence="6" id="KW-1185">Reference proteome</keyword>
<name>A0ABP7ZUC5_9SPHI</name>
<evidence type="ECO:0000256" key="2">
    <source>
        <dbReference type="ARBA" id="ARBA00023125"/>
    </source>
</evidence>
<feature type="domain" description="HTH gntR-type" evidence="4">
    <location>
        <begin position="7"/>
        <end position="75"/>
    </location>
</feature>
<dbReference type="EMBL" id="BAAAZK010000002">
    <property type="protein sequence ID" value="GAA4170446.1"/>
    <property type="molecule type" value="Genomic_DNA"/>
</dbReference>
<evidence type="ECO:0000313" key="5">
    <source>
        <dbReference type="EMBL" id="GAA4170446.1"/>
    </source>
</evidence>
<gene>
    <name evidence="5" type="ORF">GCM10022218_08980</name>
</gene>